<dbReference type="GO" id="GO:0003677">
    <property type="term" value="F:DNA binding"/>
    <property type="evidence" value="ECO:0007669"/>
    <property type="project" value="InterPro"/>
</dbReference>
<gene>
    <name evidence="1" type="ORF">CCHLO57077_00014894</name>
</gene>
<comment type="caution">
    <text evidence="1">The sequence shown here is derived from an EMBL/GenBank/DDBJ whole genome shotgun (WGS) entry which is preliminary data.</text>
</comment>
<keyword evidence="2" id="KW-1185">Reference proteome</keyword>
<dbReference type="GO" id="GO:0008270">
    <property type="term" value="F:zinc ion binding"/>
    <property type="evidence" value="ECO:0007669"/>
    <property type="project" value="InterPro"/>
</dbReference>
<dbReference type="AlphaFoldDB" id="A0AA35M5K2"/>
<dbReference type="GO" id="GO:0006351">
    <property type="term" value="P:DNA-templated transcription"/>
    <property type="evidence" value="ECO:0007669"/>
    <property type="project" value="InterPro"/>
</dbReference>
<evidence type="ECO:0008006" key="3">
    <source>
        <dbReference type="Google" id="ProtNLM"/>
    </source>
</evidence>
<accession>A0AA35M5K2</accession>
<organism evidence="1 2">
    <name type="scientific">Clonostachys chloroleuca</name>
    <dbReference type="NCBI Taxonomy" id="1926264"/>
    <lineage>
        <taxon>Eukaryota</taxon>
        <taxon>Fungi</taxon>
        <taxon>Dikarya</taxon>
        <taxon>Ascomycota</taxon>
        <taxon>Pezizomycotina</taxon>
        <taxon>Sordariomycetes</taxon>
        <taxon>Hypocreomycetidae</taxon>
        <taxon>Hypocreales</taxon>
        <taxon>Bionectriaceae</taxon>
        <taxon>Clonostachys</taxon>
    </lineage>
</organism>
<dbReference type="Proteomes" id="UP001160390">
    <property type="component" value="Unassembled WGS sequence"/>
</dbReference>
<protein>
    <recommendedName>
        <fullName evidence="3">Transcription factor domain-containing protein</fullName>
    </recommendedName>
</protein>
<reference evidence="1" key="1">
    <citation type="submission" date="2023-01" db="EMBL/GenBank/DDBJ databases">
        <authorList>
            <person name="Piombo E."/>
        </authorList>
    </citation>
    <scope>NUCLEOTIDE SEQUENCE</scope>
</reference>
<evidence type="ECO:0000313" key="1">
    <source>
        <dbReference type="EMBL" id="CAI6090560.1"/>
    </source>
</evidence>
<dbReference type="EMBL" id="CABFNP030001029">
    <property type="protein sequence ID" value="CAI6090560.1"/>
    <property type="molecule type" value="Genomic_DNA"/>
</dbReference>
<proteinExistence type="predicted"/>
<sequence length="528" mass="59510">MSTPFALASPALKTVDQLEDETCWAVQHDNLGSTCAKSYIDNVYFEVPVLDIGALYTSWQNRKAPFLPESPLHHALILATVSWLGKSTLIRHGFTSREEAFDVHFNKLKNCIAHSTEALVEVQALLLAIYSLSSSGIRSGRDQSREWLQRIADHLKQGLPKKTKSKMAKCSSLRRRIWWSAFIAERLHYLRYALEEQTDNLNLSFELSRQTAMPLTMEDLGSQYYFMVGETANEYWCRLQKTSCFLHRKLICEQIDQIVCSSTLSHPLEGTTPDTATKISAVASSVAFFKYDVYFATLQSLGEFFRLYQEGQGRPDRTDLMNNGDWALATLRLNTYLLFARGLLAMARVPMNTSGVPTRQIHVWDIVRDNIVSDMTRKIIQGATGVLHQVNINELHRTASILPLRAVICATRAFLYLSKSRTSSDYSYMRSQLDVLLGTCIAASDELWTEGAFIDGDSTPYLLPELSIMATTPNSSFAPTPTGEDLEMLDVAVEEKRELLSSFDELWNPPKLEYASPSSVIDLSHLDI</sequence>
<name>A0AA35M5K2_9HYPO</name>
<dbReference type="CDD" id="cd12148">
    <property type="entry name" value="fungal_TF_MHR"/>
    <property type="match status" value="1"/>
</dbReference>
<evidence type="ECO:0000313" key="2">
    <source>
        <dbReference type="Proteomes" id="UP001160390"/>
    </source>
</evidence>